<dbReference type="GO" id="GO:1990467">
    <property type="term" value="C:NuA3a histone acetyltransferase complex"/>
    <property type="evidence" value="ECO:0007669"/>
    <property type="project" value="TreeGrafter"/>
</dbReference>
<dbReference type="Gene3D" id="3.30.60.60">
    <property type="entry name" value="N-acetyl transferase-like"/>
    <property type="match status" value="1"/>
</dbReference>
<evidence type="ECO:0000259" key="15">
    <source>
        <dbReference type="PROSITE" id="PS51726"/>
    </source>
</evidence>
<comment type="subcellular location">
    <subcellularLocation>
        <location evidence="1 13">Nucleus</location>
    </subcellularLocation>
</comment>
<dbReference type="Proteomes" id="UP000320333">
    <property type="component" value="Unassembled WGS sequence"/>
</dbReference>
<evidence type="ECO:0000256" key="7">
    <source>
        <dbReference type="ARBA" id="ARBA00022833"/>
    </source>
</evidence>
<feature type="active site" description="Proton donor/acceptor" evidence="12">
    <location>
        <position position="271"/>
    </location>
</feature>
<protein>
    <recommendedName>
        <fullName evidence="3 13">Histone acetyltransferase</fullName>
        <ecNumber evidence="3 13">2.3.1.48</ecNumber>
    </recommendedName>
</protein>
<feature type="domain" description="MYST-type HAT" evidence="15">
    <location>
        <begin position="95"/>
        <end position="369"/>
    </location>
</feature>
<feature type="region of interest" description="Disordered" evidence="14">
    <location>
        <begin position="1"/>
        <end position="34"/>
    </location>
</feature>
<dbReference type="EC" id="2.3.1.48" evidence="3 13"/>
<evidence type="ECO:0000256" key="1">
    <source>
        <dbReference type="ARBA" id="ARBA00004123"/>
    </source>
</evidence>
<evidence type="ECO:0000256" key="8">
    <source>
        <dbReference type="ARBA" id="ARBA00022853"/>
    </source>
</evidence>
<evidence type="ECO:0000256" key="6">
    <source>
        <dbReference type="ARBA" id="ARBA00022771"/>
    </source>
</evidence>
<keyword evidence="6" id="KW-0863">Zinc-finger</keyword>
<evidence type="ECO:0000256" key="13">
    <source>
        <dbReference type="RuleBase" id="RU361211"/>
    </source>
</evidence>
<keyword evidence="10 13" id="KW-0539">Nucleus</keyword>
<gene>
    <name evidence="16" type="ORF">CcCBS67573_g06370</name>
</gene>
<evidence type="ECO:0000313" key="16">
    <source>
        <dbReference type="EMBL" id="TPX70974.1"/>
    </source>
</evidence>
<dbReference type="EMBL" id="QEAP01000268">
    <property type="protein sequence ID" value="TPX70974.1"/>
    <property type="molecule type" value="Genomic_DNA"/>
</dbReference>
<dbReference type="PROSITE" id="PS51726">
    <property type="entry name" value="MYST_HAT"/>
    <property type="match status" value="1"/>
</dbReference>
<evidence type="ECO:0000256" key="10">
    <source>
        <dbReference type="ARBA" id="ARBA00023242"/>
    </source>
</evidence>
<keyword evidence="7" id="KW-0862">Zinc</keyword>
<keyword evidence="5" id="KW-0479">Metal-binding</keyword>
<dbReference type="InterPro" id="IPR016181">
    <property type="entry name" value="Acyl_CoA_acyltransferase"/>
</dbReference>
<keyword evidence="17" id="KW-1185">Reference proteome</keyword>
<comment type="catalytic activity">
    <reaction evidence="13">
        <text>L-lysyl-[protein] + acetyl-CoA = N(6)-acetyl-L-lysyl-[protein] + CoA + H(+)</text>
        <dbReference type="Rhea" id="RHEA:45948"/>
        <dbReference type="Rhea" id="RHEA-COMP:9752"/>
        <dbReference type="Rhea" id="RHEA-COMP:10731"/>
        <dbReference type="ChEBI" id="CHEBI:15378"/>
        <dbReference type="ChEBI" id="CHEBI:29969"/>
        <dbReference type="ChEBI" id="CHEBI:57287"/>
        <dbReference type="ChEBI" id="CHEBI:57288"/>
        <dbReference type="ChEBI" id="CHEBI:61930"/>
        <dbReference type="EC" id="2.3.1.48"/>
    </reaction>
</comment>
<dbReference type="GO" id="GO:0008270">
    <property type="term" value="F:zinc ion binding"/>
    <property type="evidence" value="ECO:0007669"/>
    <property type="project" value="UniProtKB-KW"/>
</dbReference>
<evidence type="ECO:0000256" key="14">
    <source>
        <dbReference type="SAM" id="MobiDB-lite"/>
    </source>
</evidence>
<dbReference type="Gene3D" id="3.40.630.30">
    <property type="match status" value="1"/>
</dbReference>
<dbReference type="GO" id="GO:0006357">
    <property type="term" value="P:regulation of transcription by RNA polymerase II"/>
    <property type="evidence" value="ECO:0007669"/>
    <property type="project" value="TreeGrafter"/>
</dbReference>
<proteinExistence type="inferred from homology"/>
<dbReference type="FunFam" id="3.40.630.30:FF:000001">
    <property type="entry name" value="Histone acetyltransferase"/>
    <property type="match status" value="1"/>
</dbReference>
<dbReference type="AlphaFoldDB" id="A0A507F4C0"/>
<dbReference type="PANTHER" id="PTHR10615:SF161">
    <property type="entry name" value="HISTONE ACETYLTRANSFERASE KAT7"/>
    <property type="match status" value="1"/>
</dbReference>
<dbReference type="FunFam" id="1.10.10.10:FF:000022">
    <property type="entry name" value="Histone acetyltransferase"/>
    <property type="match status" value="1"/>
</dbReference>
<comment type="caution">
    <text evidence="16">The sequence shown here is derived from an EMBL/GenBank/DDBJ whole genome shotgun (WGS) entry which is preliminary data.</text>
</comment>
<dbReference type="InterPro" id="IPR002717">
    <property type="entry name" value="HAT_MYST-type"/>
</dbReference>
<evidence type="ECO:0000256" key="12">
    <source>
        <dbReference type="PIRSR" id="PIRSR602717-51"/>
    </source>
</evidence>
<dbReference type="GO" id="GO:0031507">
    <property type="term" value="P:heterochromatin formation"/>
    <property type="evidence" value="ECO:0007669"/>
    <property type="project" value="UniProtKB-ARBA"/>
</dbReference>
<dbReference type="InterPro" id="IPR050603">
    <property type="entry name" value="MYST_HAT"/>
</dbReference>
<dbReference type="SUPFAM" id="SSF55729">
    <property type="entry name" value="Acyl-CoA N-acyltransferases (Nat)"/>
    <property type="match status" value="1"/>
</dbReference>
<evidence type="ECO:0000256" key="9">
    <source>
        <dbReference type="ARBA" id="ARBA00022990"/>
    </source>
</evidence>
<evidence type="ECO:0000256" key="11">
    <source>
        <dbReference type="ARBA" id="ARBA00045805"/>
    </source>
</evidence>
<dbReference type="GO" id="GO:0005634">
    <property type="term" value="C:nucleus"/>
    <property type="evidence" value="ECO:0007669"/>
    <property type="project" value="UniProtKB-SubCell"/>
</dbReference>
<feature type="compositionally biased region" description="Low complexity" evidence="14">
    <location>
        <begin position="22"/>
        <end position="34"/>
    </location>
</feature>
<dbReference type="Gene3D" id="1.10.10.10">
    <property type="entry name" value="Winged helix-like DNA-binding domain superfamily/Winged helix DNA-binding domain"/>
    <property type="match status" value="1"/>
</dbReference>
<evidence type="ECO:0000256" key="5">
    <source>
        <dbReference type="ARBA" id="ARBA00022723"/>
    </source>
</evidence>
<sequence length="378" mass="43066">MSSAKRKSSGASSAKTKRHLGTPTPHTQAQTHPAGHSYVRSHIVNLFEPILGSADADLVKCTPTFVDVAAYEKARVEASENVTSGAVFATSAAANPVQLIDTIHFGKWRIGTWYAAPYPEEYCQQQTLYLCEFCLKYMKSAFMTKRHKLKCPLTSPPGNEIYRDGVVSIFEVDGKNNKIYCQNLCLLAKMFLDHKTLYYDVEPFLFYVMTERDEEGFHFVGYFSKEKRSSSNFNLSCILTLPIHQRKGYGQLLIDFSYLLSKKEEKPGSPEKPLSDLGLLSYRSYWRIAVLQELRKMNNETVSIEDIASKTFMTHADIVATLKNLDMLVKDSRDDYVICYNANLVDEVLSKYKSKKYPTIKPNLLRWIRYEAPKKTTS</sequence>
<accession>A0A507F4C0</accession>
<evidence type="ECO:0000256" key="3">
    <source>
        <dbReference type="ARBA" id="ARBA00013184"/>
    </source>
</evidence>
<reference evidence="16 17" key="1">
    <citation type="journal article" date="2019" name="Sci. Rep.">
        <title>Comparative genomics of chytrid fungi reveal insights into the obligate biotrophic and pathogenic lifestyle of Synchytrium endobioticum.</title>
        <authorList>
            <person name="van de Vossenberg B.T.L.H."/>
            <person name="Warris S."/>
            <person name="Nguyen H.D.T."/>
            <person name="van Gent-Pelzer M.P.E."/>
            <person name="Joly D.L."/>
            <person name="van de Geest H.C."/>
            <person name="Bonants P.J.M."/>
            <person name="Smith D.S."/>
            <person name="Levesque C.A."/>
            <person name="van der Lee T.A.J."/>
        </authorList>
    </citation>
    <scope>NUCLEOTIDE SEQUENCE [LARGE SCALE GENOMIC DNA]</scope>
    <source>
        <strain evidence="16 17">CBS 675.73</strain>
    </source>
</reference>
<keyword evidence="9" id="KW-0007">Acetylation</keyword>
<dbReference type="Pfam" id="PF17772">
    <property type="entry name" value="zf-MYST"/>
    <property type="match status" value="1"/>
</dbReference>
<dbReference type="GO" id="GO:0004402">
    <property type="term" value="F:histone acetyltransferase activity"/>
    <property type="evidence" value="ECO:0007669"/>
    <property type="project" value="InterPro"/>
</dbReference>
<dbReference type="PANTHER" id="PTHR10615">
    <property type="entry name" value="HISTONE ACETYLTRANSFERASE"/>
    <property type="match status" value="1"/>
</dbReference>
<dbReference type="InterPro" id="IPR036388">
    <property type="entry name" value="WH-like_DNA-bd_sf"/>
</dbReference>
<evidence type="ECO:0000256" key="4">
    <source>
        <dbReference type="ARBA" id="ARBA00022679"/>
    </source>
</evidence>
<name>A0A507F4C0_9FUNG</name>
<comment type="function">
    <text evidence="11">Catalytic component of the NuA4 histone acetyltransferase (HAT) complex which is involved in epigenetic transcriptional activation of selected genes principally by acetylation of nucleosomal histones H4, H3, H2B, H2A and H2A variant H2A.Z. Acetylates histone H4 to form H4K5ac, H4K8ac, H4K12ac and H4K16ac, histone H3 to form H3K14ac, and histone H2A to form H2AK4ac and H2AK7ac. The NuA4 complex is involved in the DNA damage response and is required for chromosome segregation. The NuA4 complex plays a direct role in repair of DNA double-strand breaks (DSBs) through homologous recombination. Recruitment to promoters depends on H3K4me. Also acetylates non-histone proteins. In addition to protein acetyltransferase, can use different acyl-CoA substrates, such as 2-hydroxyisobutanoyl-CoA (2-hydroxyisobutyryl-CoA) or (2E)-butenoyl-CoA (crotonyl-CoA), and is able to mediate protein 2-hydroxyisobutyrylation and crotonylation, respectively.</text>
</comment>
<dbReference type="GO" id="GO:0003682">
    <property type="term" value="F:chromatin binding"/>
    <property type="evidence" value="ECO:0007669"/>
    <property type="project" value="TreeGrafter"/>
</dbReference>
<dbReference type="InterPro" id="IPR040706">
    <property type="entry name" value="Zf-MYST"/>
</dbReference>
<dbReference type="STRING" id="246404.A0A507F4C0"/>
<dbReference type="GO" id="GO:0003712">
    <property type="term" value="F:transcription coregulator activity"/>
    <property type="evidence" value="ECO:0007669"/>
    <property type="project" value="TreeGrafter"/>
</dbReference>
<comment type="similarity">
    <text evidence="2 13">Belongs to the MYST (SAS/MOZ) family.</text>
</comment>
<evidence type="ECO:0000256" key="2">
    <source>
        <dbReference type="ARBA" id="ARBA00010107"/>
    </source>
</evidence>
<keyword evidence="8" id="KW-0156">Chromatin regulator</keyword>
<dbReference type="Pfam" id="PF01853">
    <property type="entry name" value="MOZ_SAS"/>
    <property type="match status" value="1"/>
</dbReference>
<dbReference type="FunFam" id="3.30.60.60:FF:000001">
    <property type="entry name" value="Histone acetyltransferase"/>
    <property type="match status" value="1"/>
</dbReference>
<organism evidence="16 17">
    <name type="scientific">Chytriomyces confervae</name>
    <dbReference type="NCBI Taxonomy" id="246404"/>
    <lineage>
        <taxon>Eukaryota</taxon>
        <taxon>Fungi</taxon>
        <taxon>Fungi incertae sedis</taxon>
        <taxon>Chytridiomycota</taxon>
        <taxon>Chytridiomycota incertae sedis</taxon>
        <taxon>Chytridiomycetes</taxon>
        <taxon>Chytridiales</taxon>
        <taxon>Chytriomycetaceae</taxon>
        <taxon>Chytriomyces</taxon>
    </lineage>
</organism>
<keyword evidence="4" id="KW-0808">Transferase</keyword>
<evidence type="ECO:0000313" key="17">
    <source>
        <dbReference type="Proteomes" id="UP000320333"/>
    </source>
</evidence>
<dbReference type="OrthoDB" id="787137at2759"/>